<evidence type="ECO:0000313" key="2">
    <source>
        <dbReference type="Proteomes" id="UP000828048"/>
    </source>
</evidence>
<protein>
    <submittedName>
        <fullName evidence="1">Uncharacterized protein</fullName>
    </submittedName>
</protein>
<name>A0ACB7Z3J0_9ERIC</name>
<dbReference type="EMBL" id="CM037154">
    <property type="protein sequence ID" value="KAH7860181.1"/>
    <property type="molecule type" value="Genomic_DNA"/>
</dbReference>
<evidence type="ECO:0000313" key="1">
    <source>
        <dbReference type="EMBL" id="KAH7860181.1"/>
    </source>
</evidence>
<dbReference type="Proteomes" id="UP000828048">
    <property type="component" value="Chromosome 4"/>
</dbReference>
<reference evidence="1 2" key="1">
    <citation type="journal article" date="2021" name="Hortic Res">
        <title>High-quality reference genome and annotation aids understanding of berry development for evergreen blueberry (Vaccinium darrowii).</title>
        <authorList>
            <person name="Yu J."/>
            <person name="Hulse-Kemp A.M."/>
            <person name="Babiker E."/>
            <person name="Staton M."/>
        </authorList>
    </citation>
    <scope>NUCLEOTIDE SEQUENCE [LARGE SCALE GENOMIC DNA]</scope>
    <source>
        <strain evidence="2">cv. NJ 8807/NJ 8810</strain>
        <tissue evidence="1">Young leaf</tissue>
    </source>
</reference>
<organism evidence="1 2">
    <name type="scientific">Vaccinium darrowii</name>
    <dbReference type="NCBI Taxonomy" id="229202"/>
    <lineage>
        <taxon>Eukaryota</taxon>
        <taxon>Viridiplantae</taxon>
        <taxon>Streptophyta</taxon>
        <taxon>Embryophyta</taxon>
        <taxon>Tracheophyta</taxon>
        <taxon>Spermatophyta</taxon>
        <taxon>Magnoliopsida</taxon>
        <taxon>eudicotyledons</taxon>
        <taxon>Gunneridae</taxon>
        <taxon>Pentapetalae</taxon>
        <taxon>asterids</taxon>
        <taxon>Ericales</taxon>
        <taxon>Ericaceae</taxon>
        <taxon>Vaccinioideae</taxon>
        <taxon>Vaccinieae</taxon>
        <taxon>Vaccinium</taxon>
    </lineage>
</organism>
<proteinExistence type="predicted"/>
<keyword evidence="2" id="KW-1185">Reference proteome</keyword>
<accession>A0ACB7Z3J0</accession>
<comment type="caution">
    <text evidence="1">The sequence shown here is derived from an EMBL/GenBank/DDBJ whole genome shotgun (WGS) entry which is preliminary data.</text>
</comment>
<sequence>MVITISNPNYGSFKFKNTKAFISYHGENVAEVPIGPELVPARGKLNIRTYASVTADKLVLNHHFLKDLVTGRFDLTSTATLHGKVSVLKVFKLRAQVYSTCDITIVVRTQGLESECESRIKL</sequence>
<gene>
    <name evidence="1" type="ORF">Vadar_010266</name>
</gene>